<dbReference type="InterPro" id="IPR017972">
    <property type="entry name" value="Cyt_P450_CS"/>
</dbReference>
<keyword evidence="6 7" id="KW-0349">Heme</keyword>
<evidence type="ECO:0000256" key="5">
    <source>
        <dbReference type="ARBA" id="ARBA00023033"/>
    </source>
</evidence>
<evidence type="ECO:0000256" key="4">
    <source>
        <dbReference type="ARBA" id="ARBA00023004"/>
    </source>
</evidence>
<proteinExistence type="inferred from homology"/>
<keyword evidence="4 6" id="KW-0408">Iron</keyword>
<dbReference type="PRINTS" id="PR00385">
    <property type="entry name" value="P450"/>
</dbReference>
<keyword evidence="5 7" id="KW-0503">Monooxygenase</keyword>
<keyword evidence="2 6" id="KW-0479">Metal-binding</keyword>
<keyword evidence="8" id="KW-0472">Membrane</keyword>
<protein>
    <submittedName>
        <fullName evidence="9">Cytochrome P450</fullName>
    </submittedName>
</protein>
<reference evidence="9 10" key="1">
    <citation type="journal article" date="2019" name="Environ. Microbiol.">
        <title>At the nexus of three kingdoms: the genome of the mycorrhizal fungus Gigaspora margarita provides insights into plant, endobacterial and fungal interactions.</title>
        <authorList>
            <person name="Venice F."/>
            <person name="Ghignone S."/>
            <person name="Salvioli di Fossalunga A."/>
            <person name="Amselem J."/>
            <person name="Novero M."/>
            <person name="Xianan X."/>
            <person name="Sedzielewska Toro K."/>
            <person name="Morin E."/>
            <person name="Lipzen A."/>
            <person name="Grigoriev I.V."/>
            <person name="Henrissat B."/>
            <person name="Martin F.M."/>
            <person name="Bonfante P."/>
        </authorList>
    </citation>
    <scope>NUCLEOTIDE SEQUENCE [LARGE SCALE GENOMIC DNA]</scope>
    <source>
        <strain evidence="9 10">BEG34</strain>
    </source>
</reference>
<dbReference type="PRINTS" id="PR00463">
    <property type="entry name" value="EP450I"/>
</dbReference>
<dbReference type="OrthoDB" id="2354060at2759"/>
<sequence>MSLYKYFGNLSFIDYFHLVVLFFLFYVIRFYYKYFTRPNKLPGPFPFPIIGCAYCFRGDIKQLFVSLTKKYGDIYEIQLGGRRIVLSHPAYVEKFFTNSTKHAKFMPRVPYSEGLKEFKKTIVGITTNDDFKSWKFNRQFFTRAILSPSFNNEAIKWTKLLFDELEEYWMSLGSANSDCKEWSLEIDFSKWFHRFTNDMIIVSLTGERSYSMGSYYNTLSHIKASHPDTLIEDSDRFVKGISQMVSGSALFAFLGPFTRHYVPFIRSKTIEVLKHRDFIFEKLDKMISKRRQEIEMMQTKDLKNDMLTSLIIANTERDVNYKKTIEKEPSPPITDIEIRANILDAFAAGTDTTANLFCFITYYLCHYPEVKQKMLAEIDSIFIPNNSFQLTHSDLSKLKYCEAIIKEVDRIIPVLSLFARYPLEPIEVGGYQWPAGTQFQFDIVSLQRHKDYWSNPEIFDPDRFFLDNKSESYLNVKNDDLKDDNNDKEDQKVGQKYSFIMFGGGMRICPGRRLAMIELLSLMVYVFGKYNVELIDMKAPLKTKSSNATICQELMVRIRPRNLNYNEYMSYY</sequence>
<dbReference type="Pfam" id="PF00067">
    <property type="entry name" value="p450"/>
    <property type="match status" value="1"/>
</dbReference>
<accession>A0A8H4EMC8</accession>
<dbReference type="SUPFAM" id="SSF48264">
    <property type="entry name" value="Cytochrome P450"/>
    <property type="match status" value="1"/>
</dbReference>
<keyword evidence="3 7" id="KW-0560">Oxidoreductase</keyword>
<dbReference type="PROSITE" id="PS00086">
    <property type="entry name" value="CYTOCHROME_P450"/>
    <property type="match status" value="1"/>
</dbReference>
<dbReference type="GO" id="GO:0020037">
    <property type="term" value="F:heme binding"/>
    <property type="evidence" value="ECO:0007669"/>
    <property type="project" value="InterPro"/>
</dbReference>
<gene>
    <name evidence="9" type="ORF">F8M41_016937</name>
</gene>
<evidence type="ECO:0000256" key="3">
    <source>
        <dbReference type="ARBA" id="ARBA00023002"/>
    </source>
</evidence>
<dbReference type="EMBL" id="WTPW01000379">
    <property type="protein sequence ID" value="KAF0517293.1"/>
    <property type="molecule type" value="Genomic_DNA"/>
</dbReference>
<evidence type="ECO:0000256" key="2">
    <source>
        <dbReference type="ARBA" id="ARBA00022723"/>
    </source>
</evidence>
<evidence type="ECO:0000256" key="8">
    <source>
        <dbReference type="SAM" id="Phobius"/>
    </source>
</evidence>
<evidence type="ECO:0000256" key="1">
    <source>
        <dbReference type="ARBA" id="ARBA00001971"/>
    </source>
</evidence>
<evidence type="ECO:0000313" key="10">
    <source>
        <dbReference type="Proteomes" id="UP000439903"/>
    </source>
</evidence>
<evidence type="ECO:0000256" key="6">
    <source>
        <dbReference type="PIRSR" id="PIRSR602401-1"/>
    </source>
</evidence>
<keyword evidence="8" id="KW-1133">Transmembrane helix</keyword>
<dbReference type="PANTHER" id="PTHR24303">
    <property type="entry name" value="HEME-BINDING MONOOXYGENASE FAMILY"/>
    <property type="match status" value="1"/>
</dbReference>
<comment type="caution">
    <text evidence="9">The sequence shown here is derived from an EMBL/GenBank/DDBJ whole genome shotgun (WGS) entry which is preliminary data.</text>
</comment>
<feature type="binding site" description="axial binding residue" evidence="6">
    <location>
        <position position="509"/>
    </location>
    <ligand>
        <name>heme</name>
        <dbReference type="ChEBI" id="CHEBI:30413"/>
    </ligand>
    <ligandPart>
        <name>Fe</name>
        <dbReference type="ChEBI" id="CHEBI:18248"/>
    </ligandPart>
</feature>
<feature type="transmembrane region" description="Helical" evidence="8">
    <location>
        <begin position="12"/>
        <end position="32"/>
    </location>
</feature>
<dbReference type="Proteomes" id="UP000439903">
    <property type="component" value="Unassembled WGS sequence"/>
</dbReference>
<dbReference type="GO" id="GO:0016705">
    <property type="term" value="F:oxidoreductase activity, acting on paired donors, with incorporation or reduction of molecular oxygen"/>
    <property type="evidence" value="ECO:0007669"/>
    <property type="project" value="InterPro"/>
</dbReference>
<dbReference type="InterPro" id="IPR001128">
    <property type="entry name" value="Cyt_P450"/>
</dbReference>
<dbReference type="AlphaFoldDB" id="A0A8H4EMC8"/>
<dbReference type="PANTHER" id="PTHR24303:SF31">
    <property type="entry name" value="CYTOCHROME P450 307A1-RELATED"/>
    <property type="match status" value="1"/>
</dbReference>
<name>A0A8H4EMC8_GIGMA</name>
<dbReference type="Gene3D" id="1.10.630.10">
    <property type="entry name" value="Cytochrome P450"/>
    <property type="match status" value="1"/>
</dbReference>
<comment type="similarity">
    <text evidence="7">Belongs to the cytochrome P450 family.</text>
</comment>
<dbReference type="GO" id="GO:0005506">
    <property type="term" value="F:iron ion binding"/>
    <property type="evidence" value="ECO:0007669"/>
    <property type="project" value="InterPro"/>
</dbReference>
<keyword evidence="10" id="KW-1185">Reference proteome</keyword>
<evidence type="ECO:0000313" key="9">
    <source>
        <dbReference type="EMBL" id="KAF0517293.1"/>
    </source>
</evidence>
<dbReference type="InterPro" id="IPR002401">
    <property type="entry name" value="Cyt_P450_E_grp-I"/>
</dbReference>
<keyword evidence="8" id="KW-0812">Transmembrane</keyword>
<dbReference type="CDD" id="cd00302">
    <property type="entry name" value="cytochrome_P450"/>
    <property type="match status" value="1"/>
</dbReference>
<comment type="cofactor">
    <cofactor evidence="1 6">
        <name>heme</name>
        <dbReference type="ChEBI" id="CHEBI:30413"/>
    </cofactor>
</comment>
<organism evidence="9 10">
    <name type="scientific">Gigaspora margarita</name>
    <dbReference type="NCBI Taxonomy" id="4874"/>
    <lineage>
        <taxon>Eukaryota</taxon>
        <taxon>Fungi</taxon>
        <taxon>Fungi incertae sedis</taxon>
        <taxon>Mucoromycota</taxon>
        <taxon>Glomeromycotina</taxon>
        <taxon>Glomeromycetes</taxon>
        <taxon>Diversisporales</taxon>
        <taxon>Gigasporaceae</taxon>
        <taxon>Gigaspora</taxon>
    </lineage>
</organism>
<dbReference type="GO" id="GO:0004497">
    <property type="term" value="F:monooxygenase activity"/>
    <property type="evidence" value="ECO:0007669"/>
    <property type="project" value="UniProtKB-KW"/>
</dbReference>
<dbReference type="InterPro" id="IPR036396">
    <property type="entry name" value="Cyt_P450_sf"/>
</dbReference>
<evidence type="ECO:0000256" key="7">
    <source>
        <dbReference type="RuleBase" id="RU000461"/>
    </source>
</evidence>